<sequence>MPGQAYQVRHDGWRTFYGTIKVIALNLTRNLLNLKHIKWIALLKKPSFGPIANKGVF</sequence>
<proteinExistence type="predicted"/>
<name>A0A445MUI5_9BACT</name>
<dbReference type="AlphaFoldDB" id="A0A445MUI5"/>
<reference evidence="1" key="1">
    <citation type="submission" date="2018-01" db="EMBL/GenBank/DDBJ databases">
        <authorList>
            <person name="Regsiter A."/>
            <person name="William W."/>
        </authorList>
    </citation>
    <scope>NUCLEOTIDE SEQUENCE</scope>
    <source>
        <strain evidence="1">TRIP AH-1</strain>
    </source>
</reference>
<organism evidence="1">
    <name type="scientific">uncultured Desulfobacterium sp</name>
    <dbReference type="NCBI Taxonomy" id="201089"/>
    <lineage>
        <taxon>Bacteria</taxon>
        <taxon>Pseudomonadati</taxon>
        <taxon>Thermodesulfobacteriota</taxon>
        <taxon>Desulfobacteria</taxon>
        <taxon>Desulfobacterales</taxon>
        <taxon>Desulfobacteriaceae</taxon>
        <taxon>Desulfobacterium</taxon>
        <taxon>environmental samples</taxon>
    </lineage>
</organism>
<evidence type="ECO:0000313" key="1">
    <source>
        <dbReference type="EMBL" id="SPD73059.1"/>
    </source>
</evidence>
<protein>
    <submittedName>
        <fullName evidence="1">Uncharacterized protein</fullName>
    </submittedName>
</protein>
<dbReference type="EMBL" id="OJIN01000076">
    <property type="protein sequence ID" value="SPD73059.1"/>
    <property type="molecule type" value="Genomic_DNA"/>
</dbReference>
<accession>A0A445MUI5</accession>
<gene>
    <name evidence="1" type="ORF">PITCH_A1670002</name>
</gene>